<protein>
    <submittedName>
        <fullName evidence="3">Uncharacterized protein</fullName>
    </submittedName>
</protein>
<feature type="compositionally biased region" description="Pro residues" evidence="1">
    <location>
        <begin position="36"/>
        <end position="47"/>
    </location>
</feature>
<feature type="chain" id="PRO_5036880740" evidence="2">
    <location>
        <begin position="27"/>
        <end position="618"/>
    </location>
</feature>
<proteinExistence type="predicted"/>
<gene>
    <name evidence="3" type="ORF">GCM10017083_10520</name>
</gene>
<accession>A0A919CN53</accession>
<evidence type="ECO:0000313" key="4">
    <source>
        <dbReference type="Proteomes" id="UP000630353"/>
    </source>
</evidence>
<dbReference type="AlphaFoldDB" id="A0A919CN53"/>
<feature type="compositionally biased region" description="Pro residues" evidence="1">
    <location>
        <begin position="57"/>
        <end position="69"/>
    </location>
</feature>
<evidence type="ECO:0000256" key="2">
    <source>
        <dbReference type="SAM" id="SignalP"/>
    </source>
</evidence>
<feature type="region of interest" description="Disordered" evidence="1">
    <location>
        <begin position="31"/>
        <end position="84"/>
    </location>
</feature>
<keyword evidence="2" id="KW-0732">Signal</keyword>
<dbReference type="EMBL" id="BMZS01000002">
    <property type="protein sequence ID" value="GHD43881.1"/>
    <property type="molecule type" value="Genomic_DNA"/>
</dbReference>
<reference evidence="3" key="1">
    <citation type="journal article" date="2014" name="Int. J. Syst. Evol. Microbiol.">
        <title>Complete genome sequence of Corynebacterium casei LMG S-19264T (=DSM 44701T), isolated from a smear-ripened cheese.</title>
        <authorList>
            <consortium name="US DOE Joint Genome Institute (JGI-PGF)"/>
            <person name="Walter F."/>
            <person name="Albersmeier A."/>
            <person name="Kalinowski J."/>
            <person name="Ruckert C."/>
        </authorList>
    </citation>
    <scope>NUCLEOTIDE SEQUENCE</scope>
    <source>
        <strain evidence="3">KCTC 42651</strain>
    </source>
</reference>
<sequence>MAAPGRRAALGVVASLVLTVAAAVSADAQSRGPVLLGPPTPLGPAAPPASGSDSAPPSAPPPLFVPPPADTAAPAAAGPRTTADGAIRIEGLGRLTTDAVGTLTPESGGLRTDLWQGTPGPIALRLVALLPAAPNAQALRDLQRRLLLSSGPGPSGLTGEGRLLAARAERLLAMGALDELGALARMVPGRADDPALARPLAERAAAVGDDATACGHHDAVAARADDRFWVKLGIVCDLWRGDIAKAELGVRLLGEIGEADALLQDLVQLAVPGAGRSGGPARLVGAEPLHLAAARLAKAAVDPDVMQIDSLPVLVALARGIGDPPFAARLAAAERAEEAGALGTQALIDLYRDIAVDGGTVDGALLAAEADQSAYARGLLWRTADANGDPGQRARVIRKALEIAEDGTAWRQTARLFAPLVRRLTIQPSVEAMAPDAVRVLVAAGQPAAARPWLEWLRTRADAGSPDARLALRRLWVAARIGGGDLLVPYQEAAVSAWWDDRRDNDPDGASNLGGAALSLLDALGEPIGVDAWRGLAALPPTTPYEAPTAAFRNGVAAAAAAGRLAEAVALACAGFGDVPLEEIDPTAVAGVVGALRALGLEDDARRLAGEAAVAYGL</sequence>
<reference evidence="3" key="2">
    <citation type="submission" date="2020-09" db="EMBL/GenBank/DDBJ databases">
        <authorList>
            <person name="Sun Q."/>
            <person name="Kim S."/>
        </authorList>
    </citation>
    <scope>NUCLEOTIDE SEQUENCE</scope>
    <source>
        <strain evidence="3">KCTC 42651</strain>
    </source>
</reference>
<keyword evidence="4" id="KW-1185">Reference proteome</keyword>
<evidence type="ECO:0000313" key="3">
    <source>
        <dbReference type="EMBL" id="GHD43881.1"/>
    </source>
</evidence>
<comment type="caution">
    <text evidence="3">The sequence shown here is derived from an EMBL/GenBank/DDBJ whole genome shotgun (WGS) entry which is preliminary data.</text>
</comment>
<evidence type="ECO:0000256" key="1">
    <source>
        <dbReference type="SAM" id="MobiDB-lite"/>
    </source>
</evidence>
<feature type="signal peptide" evidence="2">
    <location>
        <begin position="1"/>
        <end position="26"/>
    </location>
</feature>
<dbReference type="Proteomes" id="UP000630353">
    <property type="component" value="Unassembled WGS sequence"/>
</dbReference>
<name>A0A919CN53_9PROT</name>
<feature type="compositionally biased region" description="Low complexity" evidence="1">
    <location>
        <begin position="70"/>
        <end position="84"/>
    </location>
</feature>
<organism evidence="3 4">
    <name type="scientific">Thalassobaculum fulvum</name>
    <dbReference type="NCBI Taxonomy" id="1633335"/>
    <lineage>
        <taxon>Bacteria</taxon>
        <taxon>Pseudomonadati</taxon>
        <taxon>Pseudomonadota</taxon>
        <taxon>Alphaproteobacteria</taxon>
        <taxon>Rhodospirillales</taxon>
        <taxon>Thalassobaculaceae</taxon>
        <taxon>Thalassobaculum</taxon>
    </lineage>
</organism>